<protein>
    <submittedName>
        <fullName evidence="1">Uncharacterized protein</fullName>
    </submittedName>
</protein>
<organism evidence="1 2">
    <name type="scientific">Citrus sinensis</name>
    <name type="common">Sweet orange</name>
    <name type="synonym">Citrus aurantium var. sinensis</name>
    <dbReference type="NCBI Taxonomy" id="2711"/>
    <lineage>
        <taxon>Eukaryota</taxon>
        <taxon>Viridiplantae</taxon>
        <taxon>Streptophyta</taxon>
        <taxon>Embryophyta</taxon>
        <taxon>Tracheophyta</taxon>
        <taxon>Spermatophyta</taxon>
        <taxon>Magnoliopsida</taxon>
        <taxon>eudicotyledons</taxon>
        <taxon>Gunneridae</taxon>
        <taxon>Pentapetalae</taxon>
        <taxon>rosids</taxon>
        <taxon>malvids</taxon>
        <taxon>Sapindales</taxon>
        <taxon>Rutaceae</taxon>
        <taxon>Aurantioideae</taxon>
        <taxon>Citrus</taxon>
    </lineage>
</organism>
<accession>A0ACB8JT23</accession>
<reference evidence="2" key="1">
    <citation type="journal article" date="2023" name="Hortic. Res.">
        <title>A chromosome-level phased genome enabling allele-level studies in sweet orange: a case study on citrus Huanglongbing tolerance.</title>
        <authorList>
            <person name="Wu B."/>
            <person name="Yu Q."/>
            <person name="Deng Z."/>
            <person name="Duan Y."/>
            <person name="Luo F."/>
            <person name="Gmitter F. Jr."/>
        </authorList>
    </citation>
    <scope>NUCLEOTIDE SEQUENCE [LARGE SCALE GENOMIC DNA]</scope>
    <source>
        <strain evidence="2">cv. Valencia</strain>
    </source>
</reference>
<proteinExistence type="predicted"/>
<gene>
    <name evidence="1" type="ORF">KPL71_017767</name>
</gene>
<name>A0ACB8JT23_CITSI</name>
<dbReference type="Proteomes" id="UP000829398">
    <property type="component" value="Chromosome 6"/>
</dbReference>
<evidence type="ECO:0000313" key="2">
    <source>
        <dbReference type="Proteomes" id="UP000829398"/>
    </source>
</evidence>
<dbReference type="EMBL" id="CM039175">
    <property type="protein sequence ID" value="KAH9735540.1"/>
    <property type="molecule type" value="Genomic_DNA"/>
</dbReference>
<comment type="caution">
    <text evidence="1">The sequence shown here is derived from an EMBL/GenBank/DDBJ whole genome shotgun (WGS) entry which is preliminary data.</text>
</comment>
<sequence length="263" mass="30611">MNPHDIDVEDKVDWSSRTETVFIRIVYDHVKNGDLQTLTFTKKIWTTIRQLKSKFNRLRKKHREFSDLIAHTRFGWDPVSNTVTTSEAIWAEYIKHYQTLGEIFNTTTASGHLHFSSSQVLLSSDEDREFEENFLGHGVHLDIEDDDSMESLSDTRTEKGLVGQLQLQLSGKTNKSEFDSYFKMTSLVMNAKMEMVKCKSVESTSQCVEKWYIEECIEAVEKLGDIDGDTYNKLMDKLVPSSKWRKAFLSMPEHRKKYWLTSL</sequence>
<keyword evidence="2" id="KW-1185">Reference proteome</keyword>
<evidence type="ECO:0000313" key="1">
    <source>
        <dbReference type="EMBL" id="KAH9735540.1"/>
    </source>
</evidence>